<feature type="compositionally biased region" description="Basic and acidic residues" evidence="1">
    <location>
        <begin position="1"/>
        <end position="10"/>
    </location>
</feature>
<evidence type="ECO:0000256" key="1">
    <source>
        <dbReference type="SAM" id="MobiDB-lite"/>
    </source>
</evidence>
<proteinExistence type="predicted"/>
<organism evidence="2 3">
    <name type="scientific">Halorhodospira halophila (strain DSM 244 / SL1)</name>
    <name type="common">Ectothiorhodospira halophila (strain DSM 244 / SL1)</name>
    <dbReference type="NCBI Taxonomy" id="349124"/>
    <lineage>
        <taxon>Bacteria</taxon>
        <taxon>Pseudomonadati</taxon>
        <taxon>Pseudomonadota</taxon>
        <taxon>Gammaproteobacteria</taxon>
        <taxon>Chromatiales</taxon>
        <taxon>Ectothiorhodospiraceae</taxon>
        <taxon>Halorhodospira</taxon>
    </lineage>
</organism>
<feature type="region of interest" description="Disordered" evidence="1">
    <location>
        <begin position="1"/>
        <end position="36"/>
    </location>
</feature>
<sequence>MDQGDSDARETVLPPFGSGWSAPPVAGSLRTRRAAQPRRGFSANLCRFALISEVLSERRAAPRVKRAAPPG</sequence>
<dbReference type="Proteomes" id="UP000000647">
    <property type="component" value="Chromosome"/>
</dbReference>
<dbReference type="KEGG" id="hha:Hhal_0903"/>
<accession>A1WVG7</accession>
<name>A1WVG7_HALHL</name>
<dbReference type="STRING" id="349124.Hhal_0903"/>
<dbReference type="EMBL" id="CP000544">
    <property type="protein sequence ID" value="ABM61679.1"/>
    <property type="molecule type" value="Genomic_DNA"/>
</dbReference>
<protein>
    <submittedName>
        <fullName evidence="2">Uncharacterized protein</fullName>
    </submittedName>
</protein>
<evidence type="ECO:0000313" key="3">
    <source>
        <dbReference type="Proteomes" id="UP000000647"/>
    </source>
</evidence>
<reference evidence="3" key="1">
    <citation type="submission" date="2006-12" db="EMBL/GenBank/DDBJ databases">
        <title>Complete sequence of Halorhodospira halophila SL1.</title>
        <authorList>
            <consortium name="US DOE Joint Genome Institute"/>
            <person name="Copeland A."/>
            <person name="Lucas S."/>
            <person name="Lapidus A."/>
            <person name="Barry K."/>
            <person name="Detter J.C."/>
            <person name="Glavina del Rio T."/>
            <person name="Hammon N."/>
            <person name="Israni S."/>
            <person name="Dalin E."/>
            <person name="Tice H."/>
            <person name="Pitluck S."/>
            <person name="Saunders E."/>
            <person name="Brettin T."/>
            <person name="Bruce D."/>
            <person name="Han C."/>
            <person name="Tapia R."/>
            <person name="Schmutz J."/>
            <person name="Larimer F."/>
            <person name="Land M."/>
            <person name="Hauser L."/>
            <person name="Kyrpides N."/>
            <person name="Mikhailova N."/>
            <person name="Hoff W."/>
            <person name="Richardson P."/>
        </authorList>
    </citation>
    <scope>NUCLEOTIDE SEQUENCE [LARGE SCALE GENOMIC DNA]</scope>
    <source>
        <strain evidence="3">DSM 244 / SL1</strain>
    </source>
</reference>
<dbReference type="HOGENOM" id="CLU_2734429_0_0_6"/>
<gene>
    <name evidence="2" type="ordered locus">Hhal_0903</name>
</gene>
<dbReference type="AlphaFoldDB" id="A1WVG7"/>
<keyword evidence="3" id="KW-1185">Reference proteome</keyword>
<reference evidence="2 3" key="2">
    <citation type="journal article" date="2013" name="Stand. Genomic Sci.">
        <title>Complete genome sequence of Halorhodospira halophila SL1.</title>
        <authorList>
            <person name="Challacombe J.F."/>
            <person name="Majid S."/>
            <person name="Deole R."/>
            <person name="Brettin T.S."/>
            <person name="Bruce D."/>
            <person name="Delano S.F."/>
            <person name="Detter J.C."/>
            <person name="Gleasner C.D."/>
            <person name="Han C.S."/>
            <person name="Misra M."/>
            <person name="Reitenga K.G."/>
            <person name="Mikhailova N."/>
            <person name="Woyke T."/>
            <person name="Pitluck S."/>
            <person name="Nolan M."/>
            <person name="Land M.L."/>
            <person name="Saunders E."/>
            <person name="Tapia R."/>
            <person name="Lapidus A."/>
            <person name="Ivanova N."/>
            <person name="Hoff W.D."/>
        </authorList>
    </citation>
    <scope>NUCLEOTIDE SEQUENCE [LARGE SCALE GENOMIC DNA]</scope>
    <source>
        <strain evidence="3">DSM 244 / SL1</strain>
    </source>
</reference>
<evidence type="ECO:0000313" key="2">
    <source>
        <dbReference type="EMBL" id="ABM61679.1"/>
    </source>
</evidence>